<dbReference type="Pfam" id="PF12697">
    <property type="entry name" value="Abhydrolase_6"/>
    <property type="match status" value="1"/>
</dbReference>
<dbReference type="PANTHER" id="PTHR46438">
    <property type="entry name" value="ALPHA/BETA-HYDROLASES SUPERFAMILY PROTEIN"/>
    <property type="match status" value="1"/>
</dbReference>
<gene>
    <name evidence="2" type="ORF">DP114_15920</name>
</gene>
<dbReference type="Proteomes" id="UP000503129">
    <property type="component" value="Chromosome"/>
</dbReference>
<dbReference type="InterPro" id="IPR000073">
    <property type="entry name" value="AB_hydrolase_1"/>
</dbReference>
<keyword evidence="2" id="KW-0378">Hydrolase</keyword>
<accession>A0A856MJ82</accession>
<dbReference type="SUPFAM" id="SSF53474">
    <property type="entry name" value="alpha/beta-Hydrolases"/>
    <property type="match status" value="1"/>
</dbReference>
<evidence type="ECO:0000313" key="2">
    <source>
        <dbReference type="EMBL" id="QDL09187.1"/>
    </source>
</evidence>
<dbReference type="EMBL" id="CP030118">
    <property type="protein sequence ID" value="QDL09187.1"/>
    <property type="molecule type" value="Genomic_DNA"/>
</dbReference>
<name>A0A856MJ82_9CYAN</name>
<dbReference type="PANTHER" id="PTHR46438:SF2">
    <property type="entry name" value="ALPHA_BETA-HYDROLASES SUPERFAMILY PROTEIN"/>
    <property type="match status" value="1"/>
</dbReference>
<reference evidence="2 3" key="1">
    <citation type="submission" date="2018-06" db="EMBL/GenBank/DDBJ databases">
        <title>Comparative genomics of Brasilonema spp. strains.</title>
        <authorList>
            <person name="Alvarenga D.O."/>
            <person name="Fiore M.F."/>
            <person name="Varani A.M."/>
        </authorList>
    </citation>
    <scope>NUCLEOTIDE SEQUENCE [LARGE SCALE GENOMIC DNA]</scope>
    <source>
        <strain evidence="2 3">CENA114</strain>
    </source>
</reference>
<evidence type="ECO:0000259" key="1">
    <source>
        <dbReference type="Pfam" id="PF12697"/>
    </source>
</evidence>
<dbReference type="GO" id="GO:0016787">
    <property type="term" value="F:hydrolase activity"/>
    <property type="evidence" value="ECO:0007669"/>
    <property type="project" value="UniProtKB-KW"/>
</dbReference>
<evidence type="ECO:0000313" key="3">
    <source>
        <dbReference type="Proteomes" id="UP000503129"/>
    </source>
</evidence>
<dbReference type="InterPro" id="IPR029058">
    <property type="entry name" value="AB_hydrolase_fold"/>
</dbReference>
<dbReference type="AlphaFoldDB" id="A0A856MJ82"/>
<sequence length="315" mass="35482">MQGTTAPSTTPIPGKYWQWRGHSIYYVKAGEPKIQRPPLLLVHGFGASTDHWRKNISGLCNDFEVFAIDLLGFGRSAKPKLEYSGDLWRDQLNDFITEVIGQKAVLAGNSLGGYASLCVAAQRPDAAAGLVLLNSAGPFSENQPSPEPEALQSEIEPPKPNEKLQKLLGEIVKWILQQPLAQFFLFQYIKQPWVIRQTLEKVYLDKSAITDQLVEEIYRPACDSGAMDVFLSVFSTPQGEKVDTLLKQLTCPLLQLWGEADPWISARERSNKFRQYYPELTEYFLQAGHCPHDEIPDEVNRLLRDWVLSTVMSSS</sequence>
<dbReference type="RefSeq" id="WP_171976535.1">
    <property type="nucleotide sequence ID" value="NZ_CAWOXK010000001.1"/>
</dbReference>
<proteinExistence type="predicted"/>
<dbReference type="Gene3D" id="3.40.50.1820">
    <property type="entry name" value="alpha/beta hydrolase"/>
    <property type="match status" value="1"/>
</dbReference>
<organism evidence="2 3">
    <name type="scientific">Brasilonema sennae CENA114</name>
    <dbReference type="NCBI Taxonomy" id="415709"/>
    <lineage>
        <taxon>Bacteria</taxon>
        <taxon>Bacillati</taxon>
        <taxon>Cyanobacteriota</taxon>
        <taxon>Cyanophyceae</taxon>
        <taxon>Nostocales</taxon>
        <taxon>Scytonemataceae</taxon>
        <taxon>Brasilonema</taxon>
        <taxon>Bromeliae group (in: Brasilonema)</taxon>
    </lineage>
</organism>
<dbReference type="KEGG" id="bsen:DP114_15920"/>
<feature type="domain" description="AB hydrolase-1" evidence="1">
    <location>
        <begin position="39"/>
        <end position="301"/>
    </location>
</feature>
<dbReference type="PRINTS" id="PR00111">
    <property type="entry name" value="ABHYDROLASE"/>
</dbReference>
<keyword evidence="3" id="KW-1185">Reference proteome</keyword>
<protein>
    <submittedName>
        <fullName evidence="2">Alpha/beta hydrolase</fullName>
    </submittedName>
</protein>